<dbReference type="CDD" id="cd06223">
    <property type="entry name" value="PRTases_typeI"/>
    <property type="match status" value="1"/>
</dbReference>
<accession>A0A381PCT8</accession>
<evidence type="ECO:0000256" key="5">
    <source>
        <dbReference type="ARBA" id="ARBA00022726"/>
    </source>
</evidence>
<dbReference type="SUPFAM" id="SSF53271">
    <property type="entry name" value="PRTase-like"/>
    <property type="match status" value="1"/>
</dbReference>
<evidence type="ECO:0000256" key="2">
    <source>
        <dbReference type="ARBA" id="ARBA00011971"/>
    </source>
</evidence>
<sequence>MIADHFKETKIEAVISPAIGGVVLGTEVGRILNVQTIFAERKEGQMCIRRGFGIDPEQHILVVEDVITTGGSVNEVIDQVVKHGGTIAGVGVMVDRSNGKVNLHQNQFSIIALEAISYGPDDVPDSLSAIPVQKPGSRNTK</sequence>
<dbReference type="EMBL" id="UINC01000943">
    <property type="protein sequence ID" value="SUZ64811.1"/>
    <property type="molecule type" value="Genomic_DNA"/>
</dbReference>
<dbReference type="GO" id="GO:0004588">
    <property type="term" value="F:orotate phosphoribosyltransferase activity"/>
    <property type="evidence" value="ECO:0007669"/>
    <property type="project" value="UniProtKB-EC"/>
</dbReference>
<dbReference type="InterPro" id="IPR000836">
    <property type="entry name" value="PRTase_dom"/>
</dbReference>
<organism evidence="8">
    <name type="scientific">marine metagenome</name>
    <dbReference type="NCBI Taxonomy" id="408172"/>
    <lineage>
        <taxon>unclassified sequences</taxon>
        <taxon>metagenomes</taxon>
        <taxon>ecological metagenomes</taxon>
    </lineage>
</organism>
<keyword evidence="3" id="KW-0328">Glycosyltransferase</keyword>
<dbReference type="EC" id="2.4.2.10" evidence="2"/>
<keyword evidence="5" id="KW-0660">Purine salvage</keyword>
<dbReference type="InterPro" id="IPR029057">
    <property type="entry name" value="PRTase-like"/>
</dbReference>
<dbReference type="InterPro" id="IPR050118">
    <property type="entry name" value="Pur/Pyrimidine_PRTase"/>
</dbReference>
<name>A0A381PCT8_9ZZZZ</name>
<evidence type="ECO:0000256" key="1">
    <source>
        <dbReference type="ARBA" id="ARBA00004889"/>
    </source>
</evidence>
<evidence type="ECO:0000256" key="4">
    <source>
        <dbReference type="ARBA" id="ARBA00022679"/>
    </source>
</evidence>
<dbReference type="AlphaFoldDB" id="A0A381PCT8"/>
<dbReference type="HAMAP" id="MF_01208">
    <property type="entry name" value="PyrE"/>
    <property type="match status" value="1"/>
</dbReference>
<dbReference type="PANTHER" id="PTHR43864">
    <property type="entry name" value="HYPOXANTHINE/GUANINE PHOSPHORIBOSYLTRANSFERASE"/>
    <property type="match status" value="1"/>
</dbReference>
<keyword evidence="4" id="KW-0808">Transferase</keyword>
<dbReference type="PANTHER" id="PTHR43864:SF1">
    <property type="entry name" value="XANTHINE PHOSPHORIBOSYLTRANSFERASE"/>
    <property type="match status" value="1"/>
</dbReference>
<dbReference type="UniPathway" id="UPA00070">
    <property type="reaction ID" value="UER00119"/>
</dbReference>
<evidence type="ECO:0000256" key="3">
    <source>
        <dbReference type="ARBA" id="ARBA00022676"/>
    </source>
</evidence>
<evidence type="ECO:0000259" key="7">
    <source>
        <dbReference type="Pfam" id="PF00156"/>
    </source>
</evidence>
<reference evidence="8" key="1">
    <citation type="submission" date="2018-05" db="EMBL/GenBank/DDBJ databases">
        <authorList>
            <person name="Lanie J.A."/>
            <person name="Ng W.-L."/>
            <person name="Kazmierczak K.M."/>
            <person name="Andrzejewski T.M."/>
            <person name="Davidsen T.M."/>
            <person name="Wayne K.J."/>
            <person name="Tettelin H."/>
            <person name="Glass J.I."/>
            <person name="Rusch D."/>
            <person name="Podicherti R."/>
            <person name="Tsui H.-C.T."/>
            <person name="Winkler M.E."/>
        </authorList>
    </citation>
    <scope>NUCLEOTIDE SEQUENCE</scope>
</reference>
<feature type="domain" description="Phosphoribosyltransferase" evidence="7">
    <location>
        <begin position="5"/>
        <end position="105"/>
    </location>
</feature>
<dbReference type="InterPro" id="IPR023031">
    <property type="entry name" value="OPRT"/>
</dbReference>
<dbReference type="Gene3D" id="3.40.50.2020">
    <property type="match status" value="1"/>
</dbReference>
<protein>
    <recommendedName>
        <fullName evidence="2">orotate phosphoribosyltransferase</fullName>
        <ecNumber evidence="2">2.4.2.10</ecNumber>
    </recommendedName>
</protein>
<gene>
    <name evidence="8" type="ORF">METZ01_LOCUS17665</name>
</gene>
<dbReference type="GO" id="GO:0044205">
    <property type="term" value="P:'de novo' UMP biosynthetic process"/>
    <property type="evidence" value="ECO:0007669"/>
    <property type="project" value="UniProtKB-UniPathway"/>
</dbReference>
<keyword evidence="6" id="KW-0665">Pyrimidine biosynthesis</keyword>
<evidence type="ECO:0000313" key="8">
    <source>
        <dbReference type="EMBL" id="SUZ64811.1"/>
    </source>
</evidence>
<dbReference type="GO" id="GO:0006166">
    <property type="term" value="P:purine ribonucleoside salvage"/>
    <property type="evidence" value="ECO:0007669"/>
    <property type="project" value="UniProtKB-KW"/>
</dbReference>
<evidence type="ECO:0000256" key="6">
    <source>
        <dbReference type="ARBA" id="ARBA00022975"/>
    </source>
</evidence>
<dbReference type="Pfam" id="PF00156">
    <property type="entry name" value="Pribosyltran"/>
    <property type="match status" value="1"/>
</dbReference>
<comment type="pathway">
    <text evidence="1">Pyrimidine metabolism; UMP biosynthesis via de novo pathway; UMP from orotate: step 1/2.</text>
</comment>
<proteinExistence type="inferred from homology"/>